<comment type="caution">
    <text evidence="3">The sequence shown here is derived from an EMBL/GenBank/DDBJ whole genome shotgun (WGS) entry which is preliminary data.</text>
</comment>
<evidence type="ECO:0000313" key="4">
    <source>
        <dbReference type="Proteomes" id="UP001222325"/>
    </source>
</evidence>
<accession>A0AAD6XPC4</accession>
<sequence length="219" mass="23524">MLSSSVLFPFALLCGLVRAGLTNYTIDDGNSAVVYSRTPVLQCSASTCPESWTSQLFNQTSTMTESPIIIAFTGSAIYVYLTMAGQCIFNIDGIDVGVFNNSGAAAAGNIQLAYSNTSVPDGDHIILISPAHANTLIEFDYAIYTAATNDAKHSARVRAIVAGVLSATVLVSGLITSAFLWRRHERERKFLLRGVRLVDADKLDKASIKMGHVPQQTSE</sequence>
<feature type="signal peptide" evidence="2">
    <location>
        <begin position="1"/>
        <end position="19"/>
    </location>
</feature>
<keyword evidence="4" id="KW-1185">Reference proteome</keyword>
<dbReference type="Proteomes" id="UP001222325">
    <property type="component" value="Unassembled WGS sequence"/>
</dbReference>
<dbReference type="EMBL" id="JARJCN010000066">
    <property type="protein sequence ID" value="KAJ7078420.1"/>
    <property type="molecule type" value="Genomic_DNA"/>
</dbReference>
<keyword evidence="1" id="KW-1133">Transmembrane helix</keyword>
<feature type="chain" id="PRO_5042270011" evidence="2">
    <location>
        <begin position="20"/>
        <end position="219"/>
    </location>
</feature>
<gene>
    <name evidence="3" type="ORF">B0H15DRAFT_860390</name>
</gene>
<protein>
    <submittedName>
        <fullName evidence="3">Uncharacterized protein</fullName>
    </submittedName>
</protein>
<name>A0AAD6XPC4_9AGAR</name>
<proteinExistence type="predicted"/>
<evidence type="ECO:0000256" key="1">
    <source>
        <dbReference type="SAM" id="Phobius"/>
    </source>
</evidence>
<evidence type="ECO:0000256" key="2">
    <source>
        <dbReference type="SAM" id="SignalP"/>
    </source>
</evidence>
<feature type="transmembrane region" description="Helical" evidence="1">
    <location>
        <begin position="159"/>
        <end position="181"/>
    </location>
</feature>
<keyword evidence="2" id="KW-0732">Signal</keyword>
<reference evidence="3" key="1">
    <citation type="submission" date="2023-03" db="EMBL/GenBank/DDBJ databases">
        <title>Massive genome expansion in bonnet fungi (Mycena s.s.) driven by repeated elements and novel gene families across ecological guilds.</title>
        <authorList>
            <consortium name="Lawrence Berkeley National Laboratory"/>
            <person name="Harder C.B."/>
            <person name="Miyauchi S."/>
            <person name="Viragh M."/>
            <person name="Kuo A."/>
            <person name="Thoen E."/>
            <person name="Andreopoulos B."/>
            <person name="Lu D."/>
            <person name="Skrede I."/>
            <person name="Drula E."/>
            <person name="Henrissat B."/>
            <person name="Morin E."/>
            <person name="Kohler A."/>
            <person name="Barry K."/>
            <person name="LaButti K."/>
            <person name="Morin E."/>
            <person name="Salamov A."/>
            <person name="Lipzen A."/>
            <person name="Mereny Z."/>
            <person name="Hegedus B."/>
            <person name="Baldrian P."/>
            <person name="Stursova M."/>
            <person name="Weitz H."/>
            <person name="Taylor A."/>
            <person name="Grigoriev I.V."/>
            <person name="Nagy L.G."/>
            <person name="Martin F."/>
            <person name="Kauserud H."/>
        </authorList>
    </citation>
    <scope>NUCLEOTIDE SEQUENCE</scope>
    <source>
        <strain evidence="3">CBHHK173m</strain>
    </source>
</reference>
<dbReference type="AlphaFoldDB" id="A0AAD6XPC4"/>
<evidence type="ECO:0000313" key="3">
    <source>
        <dbReference type="EMBL" id="KAJ7078420.1"/>
    </source>
</evidence>
<keyword evidence="1" id="KW-0472">Membrane</keyword>
<organism evidence="3 4">
    <name type="scientific">Mycena belliarum</name>
    <dbReference type="NCBI Taxonomy" id="1033014"/>
    <lineage>
        <taxon>Eukaryota</taxon>
        <taxon>Fungi</taxon>
        <taxon>Dikarya</taxon>
        <taxon>Basidiomycota</taxon>
        <taxon>Agaricomycotina</taxon>
        <taxon>Agaricomycetes</taxon>
        <taxon>Agaricomycetidae</taxon>
        <taxon>Agaricales</taxon>
        <taxon>Marasmiineae</taxon>
        <taxon>Mycenaceae</taxon>
        <taxon>Mycena</taxon>
    </lineage>
</organism>
<keyword evidence="1" id="KW-0812">Transmembrane</keyword>